<dbReference type="GO" id="GO:0003700">
    <property type="term" value="F:DNA-binding transcription factor activity"/>
    <property type="evidence" value="ECO:0007669"/>
    <property type="project" value="InterPro"/>
</dbReference>
<gene>
    <name evidence="2" type="ORF">MAXJ12_18413</name>
</gene>
<keyword evidence="3" id="KW-1185">Reference proteome</keyword>
<dbReference type="PROSITE" id="PS50995">
    <property type="entry name" value="HTH_MARR_2"/>
    <property type="match status" value="1"/>
</dbReference>
<proteinExistence type="predicted"/>
<evidence type="ECO:0000313" key="2">
    <source>
        <dbReference type="EMBL" id="EHK55677.1"/>
    </source>
</evidence>
<dbReference type="SUPFAM" id="SSF46785">
    <property type="entry name" value="Winged helix' DNA-binding domain"/>
    <property type="match status" value="1"/>
</dbReference>
<protein>
    <submittedName>
        <fullName evidence="2">MarR family transcriptional regulator</fullName>
    </submittedName>
</protein>
<feature type="domain" description="HTH marR-type" evidence="1">
    <location>
        <begin position="22"/>
        <end position="155"/>
    </location>
</feature>
<dbReference type="PATRIC" id="fig|1107882.3.peg.3603"/>
<dbReference type="InterPro" id="IPR036390">
    <property type="entry name" value="WH_DNA-bd_sf"/>
</dbReference>
<dbReference type="GO" id="GO:0006950">
    <property type="term" value="P:response to stress"/>
    <property type="evidence" value="ECO:0007669"/>
    <property type="project" value="TreeGrafter"/>
</dbReference>
<accession>H0HU41</accession>
<reference evidence="2 3" key="1">
    <citation type="journal article" date="2012" name="J. Bacteriol.">
        <title>Draft Genome Sequence of Mesorhizobium alhagi CCNWXJ12-2T, a Novel Salt-Resistant Species Isolated from the Desert of Northwestern China.</title>
        <authorList>
            <person name="Zhou M."/>
            <person name="Chen W."/>
            <person name="Chen H."/>
            <person name="Wei G."/>
        </authorList>
    </citation>
    <scope>NUCLEOTIDE SEQUENCE [LARGE SCALE GENOMIC DNA]</scope>
    <source>
        <strain evidence="2 3">CCNWXJ12-2</strain>
    </source>
</reference>
<name>H0HU41_9HYPH</name>
<dbReference type="PANTHER" id="PTHR33164">
    <property type="entry name" value="TRANSCRIPTIONAL REGULATOR, MARR FAMILY"/>
    <property type="match status" value="1"/>
</dbReference>
<dbReference type="Pfam" id="PF01047">
    <property type="entry name" value="MarR"/>
    <property type="match status" value="1"/>
</dbReference>
<dbReference type="InterPro" id="IPR000835">
    <property type="entry name" value="HTH_MarR-typ"/>
</dbReference>
<organism evidence="2 3">
    <name type="scientific">Mesorhizobium alhagi CCNWXJ12-2</name>
    <dbReference type="NCBI Taxonomy" id="1107882"/>
    <lineage>
        <taxon>Bacteria</taxon>
        <taxon>Pseudomonadati</taxon>
        <taxon>Pseudomonadota</taxon>
        <taxon>Alphaproteobacteria</taxon>
        <taxon>Hyphomicrobiales</taxon>
        <taxon>Phyllobacteriaceae</taxon>
        <taxon>Allomesorhizobium</taxon>
    </lineage>
</organism>
<dbReference type="AlphaFoldDB" id="H0HU41"/>
<evidence type="ECO:0000259" key="1">
    <source>
        <dbReference type="PROSITE" id="PS50995"/>
    </source>
</evidence>
<dbReference type="Gene3D" id="1.10.10.10">
    <property type="entry name" value="Winged helix-like DNA-binding domain superfamily/Winged helix DNA-binding domain"/>
    <property type="match status" value="1"/>
</dbReference>
<sequence length="167" mass="18135">MSTFQMHAPANLAFETTLLVRDTCLCLHTQRAARALARRFDVALKPAGITSGQFSLLMSLNRPKPPNLGSVAALLAMDRTTLTANLKPLERRGFVDTAPDPTDRRARLLRLTPAGRAVLAEAAPIWRRLHAAIETALSDPKHLRSELNLLSRSDGQDGVTGYAGNDA</sequence>
<dbReference type="EMBL" id="AHAM01000149">
    <property type="protein sequence ID" value="EHK55677.1"/>
    <property type="molecule type" value="Genomic_DNA"/>
</dbReference>
<dbReference type="InterPro" id="IPR036388">
    <property type="entry name" value="WH-like_DNA-bd_sf"/>
</dbReference>
<dbReference type="SMART" id="SM00347">
    <property type="entry name" value="HTH_MARR"/>
    <property type="match status" value="1"/>
</dbReference>
<dbReference type="Proteomes" id="UP000003250">
    <property type="component" value="Unassembled WGS sequence"/>
</dbReference>
<dbReference type="InterPro" id="IPR039422">
    <property type="entry name" value="MarR/SlyA-like"/>
</dbReference>
<evidence type="ECO:0000313" key="3">
    <source>
        <dbReference type="Proteomes" id="UP000003250"/>
    </source>
</evidence>
<dbReference type="PANTHER" id="PTHR33164:SF105">
    <property type="entry name" value="TRANSCRIPTIONAL REPRESSOR PROTEIN-RELATED"/>
    <property type="match status" value="1"/>
</dbReference>